<evidence type="ECO:0000256" key="3">
    <source>
        <dbReference type="SAM" id="SignalP"/>
    </source>
</evidence>
<organism evidence="4 5">
    <name type="scientific">Discostella pseudostelligera</name>
    <dbReference type="NCBI Taxonomy" id="259834"/>
    <lineage>
        <taxon>Eukaryota</taxon>
        <taxon>Sar</taxon>
        <taxon>Stramenopiles</taxon>
        <taxon>Ochrophyta</taxon>
        <taxon>Bacillariophyta</taxon>
        <taxon>Coscinodiscophyceae</taxon>
        <taxon>Thalassiosirophycidae</taxon>
        <taxon>Stephanodiscales</taxon>
        <taxon>Stephanodiscaceae</taxon>
        <taxon>Discostella</taxon>
    </lineage>
</organism>
<dbReference type="Proteomes" id="UP001530293">
    <property type="component" value="Unassembled WGS sequence"/>
</dbReference>
<gene>
    <name evidence="4" type="ORF">ACHAWU_009502</name>
</gene>
<feature type="chain" id="PRO_5044798946" evidence="3">
    <location>
        <begin position="20"/>
        <end position="264"/>
    </location>
</feature>
<protein>
    <submittedName>
        <fullName evidence="4">Uncharacterized protein</fullName>
    </submittedName>
</protein>
<evidence type="ECO:0000256" key="2">
    <source>
        <dbReference type="SAM" id="MobiDB-lite"/>
    </source>
</evidence>
<sequence>MQLILSIIVAVHAYPFVRAFAPLLPRHNAALLGQKLIDTRESALRATAETEAERLLRRARELREAVKAGEEELHTTLLQRKKTRDAATDSIIAQLFPKNAKDNDIGGVCGLCDRLREKRLALDMLVRVVERLHEREVAARGLEHVEPSIHHEYVTFKRVAQADEVELRYVQGLVDQLIEAAEILDREFINQKSECNGKITHSDIMHWGGGNIAGILKDKAKDLGREHDEQFRKRLESFYDAAKKKHSMDDVDKDSWRSKDVWSP</sequence>
<proteinExistence type="predicted"/>
<evidence type="ECO:0000256" key="1">
    <source>
        <dbReference type="SAM" id="Coils"/>
    </source>
</evidence>
<feature type="signal peptide" evidence="3">
    <location>
        <begin position="1"/>
        <end position="19"/>
    </location>
</feature>
<feature type="compositionally biased region" description="Basic and acidic residues" evidence="2">
    <location>
        <begin position="247"/>
        <end position="264"/>
    </location>
</feature>
<keyword evidence="5" id="KW-1185">Reference proteome</keyword>
<feature type="region of interest" description="Disordered" evidence="2">
    <location>
        <begin position="243"/>
        <end position="264"/>
    </location>
</feature>
<accession>A0ABD3MCN5</accession>
<dbReference type="EMBL" id="JALLBG020000181">
    <property type="protein sequence ID" value="KAL3760541.1"/>
    <property type="molecule type" value="Genomic_DNA"/>
</dbReference>
<feature type="coiled-coil region" evidence="1">
    <location>
        <begin position="45"/>
        <end position="72"/>
    </location>
</feature>
<keyword evidence="3" id="KW-0732">Signal</keyword>
<dbReference type="AlphaFoldDB" id="A0ABD3MCN5"/>
<evidence type="ECO:0000313" key="5">
    <source>
        <dbReference type="Proteomes" id="UP001530293"/>
    </source>
</evidence>
<reference evidence="4 5" key="1">
    <citation type="submission" date="2024-10" db="EMBL/GenBank/DDBJ databases">
        <title>Updated reference genomes for cyclostephanoid diatoms.</title>
        <authorList>
            <person name="Roberts W.R."/>
            <person name="Alverson A.J."/>
        </authorList>
    </citation>
    <scope>NUCLEOTIDE SEQUENCE [LARGE SCALE GENOMIC DNA]</scope>
    <source>
        <strain evidence="4 5">AJA232-27</strain>
    </source>
</reference>
<evidence type="ECO:0000313" key="4">
    <source>
        <dbReference type="EMBL" id="KAL3760541.1"/>
    </source>
</evidence>
<comment type="caution">
    <text evidence="4">The sequence shown here is derived from an EMBL/GenBank/DDBJ whole genome shotgun (WGS) entry which is preliminary data.</text>
</comment>
<keyword evidence="1" id="KW-0175">Coiled coil</keyword>
<name>A0ABD3MCN5_9STRA</name>